<comment type="caution">
    <text evidence="1">The sequence shown here is derived from an EMBL/GenBank/DDBJ whole genome shotgun (WGS) entry which is preliminary data.</text>
</comment>
<dbReference type="Pfam" id="PF02450">
    <property type="entry name" value="LCAT"/>
    <property type="match status" value="1"/>
</dbReference>
<sequence length="452" mass="50436">MCFVMNKIAISILDTQDILTVLNTFSFQRPFPQLRKAQCFPPSQAVKKRSEIKLGRQFPQQLTGQTHESSFQSRLCRAEYDWRLVNVNDNPTFPSDKDLKTLVEPAFRANNNKKVVLCGHSTDDIITYRFLTSSVVDQSWIDTYIFAVITSGAPFGGAPMADGTLTQDCACLHWMIPNKNTFDDDCVVVRLKSDNVCKILMKNMTWTDNQAGKACVKTAVQRTRNNTDQPLVLPKVMTHVMYSIGINATAGVILNATSQRWSSDTHSDYYMDGDGTVPTVSLSSILQDAVPIARILDIIAQATAEEMEYDDSLNPPDFFSQSSMLLLNTGPTWCLDYCGETYLDSIQSHRILILRHEGRSILILRVILHLLMDNTSNQSESQNFYGTEDKIEDARIHPSHITTSHSVTPECLSETKSCSWPSGPGQTSSLSTIDAATVEFEHQDSPNVAANQ</sequence>
<gene>
    <name evidence="1" type="ORF">BLNAU_10735</name>
</gene>
<dbReference type="EMBL" id="JARBJD010000080">
    <property type="protein sequence ID" value="KAK2954236.1"/>
    <property type="molecule type" value="Genomic_DNA"/>
</dbReference>
<dbReference type="Gene3D" id="3.40.50.1820">
    <property type="entry name" value="alpha/beta hydrolase"/>
    <property type="match status" value="1"/>
</dbReference>
<organism evidence="1 2">
    <name type="scientific">Blattamonas nauphoetae</name>
    <dbReference type="NCBI Taxonomy" id="2049346"/>
    <lineage>
        <taxon>Eukaryota</taxon>
        <taxon>Metamonada</taxon>
        <taxon>Preaxostyla</taxon>
        <taxon>Oxymonadida</taxon>
        <taxon>Blattamonas</taxon>
    </lineage>
</organism>
<evidence type="ECO:0000313" key="2">
    <source>
        <dbReference type="Proteomes" id="UP001281761"/>
    </source>
</evidence>
<name>A0ABQ9XSW8_9EUKA</name>
<dbReference type="Proteomes" id="UP001281761">
    <property type="component" value="Unassembled WGS sequence"/>
</dbReference>
<accession>A0ABQ9XSW8</accession>
<proteinExistence type="predicted"/>
<keyword evidence="2" id="KW-1185">Reference proteome</keyword>
<protein>
    <submittedName>
        <fullName evidence="1">Uncharacterized protein</fullName>
    </submittedName>
</protein>
<dbReference type="InterPro" id="IPR029058">
    <property type="entry name" value="AB_hydrolase_fold"/>
</dbReference>
<evidence type="ECO:0000313" key="1">
    <source>
        <dbReference type="EMBL" id="KAK2954236.1"/>
    </source>
</evidence>
<dbReference type="PANTHER" id="PTHR11440">
    <property type="entry name" value="LECITHIN-CHOLESTEROL ACYLTRANSFERASE-RELATED"/>
    <property type="match status" value="1"/>
</dbReference>
<dbReference type="InterPro" id="IPR003386">
    <property type="entry name" value="LACT/PDAT_acylTrfase"/>
</dbReference>
<reference evidence="1 2" key="1">
    <citation type="journal article" date="2022" name="bioRxiv">
        <title>Genomics of Preaxostyla Flagellates Illuminates Evolutionary Transitions and the Path Towards Mitochondrial Loss.</title>
        <authorList>
            <person name="Novak L.V.F."/>
            <person name="Treitli S.C."/>
            <person name="Pyrih J."/>
            <person name="Halakuc P."/>
            <person name="Pipaliya S.V."/>
            <person name="Vacek V."/>
            <person name="Brzon O."/>
            <person name="Soukal P."/>
            <person name="Eme L."/>
            <person name="Dacks J.B."/>
            <person name="Karnkowska A."/>
            <person name="Elias M."/>
            <person name="Hampl V."/>
        </authorList>
    </citation>
    <scope>NUCLEOTIDE SEQUENCE [LARGE SCALE GENOMIC DNA]</scope>
    <source>
        <strain evidence="1">NAU3</strain>
        <tissue evidence="1">Gut</tissue>
    </source>
</reference>